<dbReference type="InterPro" id="IPR055178">
    <property type="entry name" value="RsdA/BaiN/AoA(So)-like_dom"/>
</dbReference>
<dbReference type="RefSeq" id="WP_042084531.1">
    <property type="nucleotide sequence ID" value="NZ_BKCN01000002.1"/>
</dbReference>
<dbReference type="PANTHER" id="PTHR42887:SF1">
    <property type="entry name" value="BLR3961 PROTEIN"/>
    <property type="match status" value="1"/>
</dbReference>
<dbReference type="InterPro" id="IPR057661">
    <property type="entry name" value="RsdA/BaiN/AoA(So)_Rossmann"/>
</dbReference>
<accession>A0A5A7N689</accession>
<comment type="caution">
    <text evidence="6">The sequence shown here is derived from an EMBL/GenBank/DDBJ whole genome shotgun (WGS) entry which is preliminary data.</text>
</comment>
<dbReference type="Pfam" id="PF22780">
    <property type="entry name" value="HI0933_like_1st"/>
    <property type="match status" value="1"/>
</dbReference>
<reference evidence="6 7" key="1">
    <citation type="submission" date="2019-09" db="EMBL/GenBank/DDBJ databases">
        <title>NBRP : Genome information of microbial organism related human and environment.</title>
        <authorList>
            <person name="Hattori M."/>
            <person name="Oshima K."/>
            <person name="Inaba H."/>
            <person name="Suda W."/>
            <person name="Sakamoto M."/>
            <person name="Iino T."/>
            <person name="Kitahara M."/>
            <person name="Oshida Y."/>
            <person name="Iida T."/>
            <person name="Kudo T."/>
            <person name="Itoh T."/>
            <person name="Ohkuma M."/>
        </authorList>
    </citation>
    <scope>NUCLEOTIDE SEQUENCE [LARGE SCALE GENOMIC DNA]</scope>
    <source>
        <strain evidence="6 7">Q-1</strain>
    </source>
</reference>
<feature type="domain" description="RsdA/BaiN/AoA(So)-like Rossmann fold-like" evidence="4">
    <location>
        <begin position="15"/>
        <end position="412"/>
    </location>
</feature>
<dbReference type="Proteomes" id="UP000324996">
    <property type="component" value="Unassembled WGS sequence"/>
</dbReference>
<evidence type="ECO:0000259" key="5">
    <source>
        <dbReference type="Pfam" id="PF22780"/>
    </source>
</evidence>
<name>A0A5A7N689_9PROT</name>
<evidence type="ECO:0000256" key="1">
    <source>
        <dbReference type="ARBA" id="ARBA00001974"/>
    </source>
</evidence>
<dbReference type="Gene3D" id="2.40.30.10">
    <property type="entry name" value="Translation factors"/>
    <property type="match status" value="1"/>
</dbReference>
<dbReference type="Gene3D" id="1.10.8.260">
    <property type="entry name" value="HI0933 insert domain-like"/>
    <property type="match status" value="1"/>
</dbReference>
<keyword evidence="3" id="KW-0274">FAD</keyword>
<dbReference type="InterPro" id="IPR004792">
    <property type="entry name" value="BaiN-like"/>
</dbReference>
<evidence type="ECO:0000256" key="3">
    <source>
        <dbReference type="ARBA" id="ARBA00022827"/>
    </source>
</evidence>
<evidence type="ECO:0000313" key="7">
    <source>
        <dbReference type="Proteomes" id="UP000324996"/>
    </source>
</evidence>
<dbReference type="SUPFAM" id="SSF160996">
    <property type="entry name" value="HI0933 insert domain-like"/>
    <property type="match status" value="1"/>
</dbReference>
<dbReference type="NCBIfam" id="TIGR03862">
    <property type="entry name" value="flavo_PP4765"/>
    <property type="match status" value="1"/>
</dbReference>
<dbReference type="InterPro" id="IPR022460">
    <property type="entry name" value="Flavoprotein_PP4765"/>
</dbReference>
<evidence type="ECO:0000259" key="4">
    <source>
        <dbReference type="Pfam" id="PF03486"/>
    </source>
</evidence>
<dbReference type="NCBIfam" id="TIGR00275">
    <property type="entry name" value="aminoacetone oxidase family FAD-binding enzyme"/>
    <property type="match status" value="1"/>
</dbReference>
<dbReference type="AlphaFoldDB" id="A0A5A7N689"/>
<sequence>MINPRKANAAKDADQIIIIGGGPAGLMAAERLSAAGCAVTLYEQMPTVGRKFLMAGRGGLNLTHSEPLDDFLRHYGPARPFIEPMIRAFTPDDLRAWADGLGAETFIGSSGRVFPKAMKASPLLRAWLLRLSQQGVVIKTRHRCLGWDETGALLIEDLTAPAPASICAHRPRATLFAMGGASWPRLGSDGAWARWIEKQQITLSPLGPANCGFERDWSPFFRDKFAGHPLKPCLFSIGDHSIKGEAMITAQGLEGGAIYGLGPVLRQMIAEKGTALLKLDLCPDLELEDLHQKIRRTRRSNSLSNRLRKAASLSPQALSLLRESPAWSDTFKNDPHALAAFLKNLPLPLDRPRPIDKAISTYGGVKFINFNENGFINTAPKGVFCAGEMLDWEAPTGGYLLQACFSSALWAAGNLLNNM</sequence>
<keyword evidence="7" id="KW-1185">Reference proteome</keyword>
<proteinExistence type="predicted"/>
<dbReference type="PANTHER" id="PTHR42887">
    <property type="entry name" value="OS12G0638800 PROTEIN"/>
    <property type="match status" value="1"/>
</dbReference>
<evidence type="ECO:0000313" key="6">
    <source>
        <dbReference type="EMBL" id="GER03145.1"/>
    </source>
</evidence>
<dbReference type="Gene3D" id="3.50.50.60">
    <property type="entry name" value="FAD/NAD(P)-binding domain"/>
    <property type="match status" value="1"/>
</dbReference>
<protein>
    <submittedName>
        <fullName evidence="6">NAD(FAD)-utilizing dehydrogenase</fullName>
    </submittedName>
</protein>
<dbReference type="Pfam" id="PF03486">
    <property type="entry name" value="HI0933_like"/>
    <property type="match status" value="1"/>
</dbReference>
<dbReference type="EMBL" id="BKCN01000002">
    <property type="protein sequence ID" value="GER03145.1"/>
    <property type="molecule type" value="Genomic_DNA"/>
</dbReference>
<dbReference type="PRINTS" id="PR00419">
    <property type="entry name" value="ADXRDTASE"/>
</dbReference>
<comment type="cofactor">
    <cofactor evidence="1">
        <name>FAD</name>
        <dbReference type="ChEBI" id="CHEBI:57692"/>
    </cofactor>
</comment>
<dbReference type="SUPFAM" id="SSF51905">
    <property type="entry name" value="FAD/NAD(P)-binding domain"/>
    <property type="match status" value="1"/>
</dbReference>
<evidence type="ECO:0000256" key="2">
    <source>
        <dbReference type="ARBA" id="ARBA00022630"/>
    </source>
</evidence>
<dbReference type="InterPro" id="IPR036188">
    <property type="entry name" value="FAD/NAD-bd_sf"/>
</dbReference>
<dbReference type="InterPro" id="IPR023166">
    <property type="entry name" value="BaiN-like_dom_sf"/>
</dbReference>
<keyword evidence="2" id="KW-0285">Flavoprotein</keyword>
<feature type="domain" description="RsdA/BaiN/AoA(So)-like insert" evidence="5">
    <location>
        <begin position="208"/>
        <end position="360"/>
    </location>
</feature>
<gene>
    <name evidence="6" type="ORF">JCM17846_08270</name>
</gene>
<organism evidence="6 7">
    <name type="scientific">Iodidimonas nitroreducens</name>
    <dbReference type="NCBI Taxonomy" id="1236968"/>
    <lineage>
        <taxon>Bacteria</taxon>
        <taxon>Pseudomonadati</taxon>
        <taxon>Pseudomonadota</taxon>
        <taxon>Alphaproteobacteria</taxon>
        <taxon>Iodidimonadales</taxon>
        <taxon>Iodidimonadaceae</taxon>
        <taxon>Iodidimonas</taxon>
    </lineage>
</organism>